<protein>
    <submittedName>
        <fullName evidence="1">Uncharacterized protein</fullName>
    </submittedName>
</protein>
<organism evidence="1 2">
    <name type="scientific">Colletotrichum lupini</name>
    <dbReference type="NCBI Taxonomy" id="145971"/>
    <lineage>
        <taxon>Eukaryota</taxon>
        <taxon>Fungi</taxon>
        <taxon>Dikarya</taxon>
        <taxon>Ascomycota</taxon>
        <taxon>Pezizomycotina</taxon>
        <taxon>Sordariomycetes</taxon>
        <taxon>Hypocreomycetidae</taxon>
        <taxon>Glomerellales</taxon>
        <taxon>Glomerellaceae</taxon>
        <taxon>Colletotrichum</taxon>
        <taxon>Colletotrichum acutatum species complex</taxon>
    </lineage>
</organism>
<name>A0A9Q8WEN7_9PEZI</name>
<accession>A0A9Q8WEN7</accession>
<sequence length="168" mass="18969">MSYAIRIPRFSPFSSLFPMGLLHESHFTVVADPVTRAVVDKYRYITGEEGPWGPAMINLDRLRRAVHTTLFHCWKSNHFAPTTFKTCPALGHAEVCSLICISSAISFCPRRKIPLSAPICHDPAARPPSFEEMILIHWLEPFLVANLVSHSFSKQRDPREDLLSPGSR</sequence>
<keyword evidence="2" id="KW-1185">Reference proteome</keyword>
<gene>
    <name evidence="1" type="ORF">CLUP02_06042</name>
</gene>
<reference evidence="1" key="1">
    <citation type="journal article" date="2021" name="Mol. Plant Microbe Interact.">
        <title>Complete Genome Sequence of the Plant-Pathogenic Fungus Colletotrichum lupini.</title>
        <authorList>
            <person name="Baroncelli R."/>
            <person name="Pensec F."/>
            <person name="Da Lio D."/>
            <person name="Boufleur T."/>
            <person name="Vicente I."/>
            <person name="Sarrocco S."/>
            <person name="Picot A."/>
            <person name="Baraldi E."/>
            <person name="Sukno S."/>
            <person name="Thon M."/>
            <person name="Le Floch G."/>
        </authorList>
    </citation>
    <scope>NUCLEOTIDE SEQUENCE</scope>
    <source>
        <strain evidence="1">IMI 504893</strain>
    </source>
</reference>
<dbReference type="KEGG" id="clup:CLUP02_06042"/>
<evidence type="ECO:0000313" key="2">
    <source>
        <dbReference type="Proteomes" id="UP000830671"/>
    </source>
</evidence>
<dbReference type="RefSeq" id="XP_049142189.1">
    <property type="nucleotide sequence ID" value="XM_049285046.1"/>
</dbReference>
<dbReference type="EMBL" id="CP019475">
    <property type="protein sequence ID" value="UQC80559.1"/>
    <property type="molecule type" value="Genomic_DNA"/>
</dbReference>
<dbReference type="AlphaFoldDB" id="A0A9Q8WEN7"/>
<evidence type="ECO:0000313" key="1">
    <source>
        <dbReference type="EMBL" id="UQC80559.1"/>
    </source>
</evidence>
<proteinExistence type="predicted"/>
<dbReference type="GeneID" id="73340056"/>
<dbReference type="Proteomes" id="UP000830671">
    <property type="component" value="Chromosome 3"/>
</dbReference>